<evidence type="ECO:0000313" key="4">
    <source>
        <dbReference type="EMBL" id="MAH62471.1"/>
    </source>
</evidence>
<name>A0A2D6YH18_9DELT</name>
<dbReference type="EMBL" id="NZEX01000033">
    <property type="protein sequence ID" value="MAH62471.1"/>
    <property type="molecule type" value="Genomic_DNA"/>
</dbReference>
<evidence type="ECO:0000256" key="1">
    <source>
        <dbReference type="SAM" id="MobiDB-lite"/>
    </source>
</evidence>
<protein>
    <recommendedName>
        <fullName evidence="3">YHYH domain-containing protein</fullName>
    </recommendedName>
</protein>
<evidence type="ECO:0000259" key="3">
    <source>
        <dbReference type="Pfam" id="PF14240"/>
    </source>
</evidence>
<accession>A0A2D6YH18</accession>
<evidence type="ECO:0000256" key="2">
    <source>
        <dbReference type="SAM" id="SignalP"/>
    </source>
</evidence>
<sequence>MKKFLILSSSSLILAGVVACSIGGSSDTVGSSDDNVTPSEDGASDNGNTPSDITNYFFTKTDPSCSAYVGEFTSTIKDLGNNRTLAGSLSITTDGSTCTISSNSIPNHDVNDKGAFANTIGEVNETFSIPVSPSVASSTTQLSLEYDNAIFLNGAELDLLAAACYRVGPNPLGKEKIGCMQTDTPWRYDPMSPLNKFGTDSHNTYTQQDGAYHYHGNPMAIHDSSGQTASGVIGFAADGFPIYGPFIDKSGSIRRVTSSYVLKNGTRQNQSGEGAFPGGTYDGTYIDDYEYQAGVGDLDECNGMMINGRYGYFVTSTYPWIMKCFKGTPDSSFRK</sequence>
<dbReference type="AlphaFoldDB" id="A0A2D6YH18"/>
<feature type="signal peptide" evidence="2">
    <location>
        <begin position="1"/>
        <end position="19"/>
    </location>
</feature>
<evidence type="ECO:0000313" key="5">
    <source>
        <dbReference type="Proteomes" id="UP000226525"/>
    </source>
</evidence>
<feature type="chain" id="PRO_5014718944" description="YHYH domain-containing protein" evidence="2">
    <location>
        <begin position="20"/>
        <end position="335"/>
    </location>
</feature>
<reference evidence="5" key="1">
    <citation type="submission" date="2017-09" db="EMBL/GenBank/DDBJ databases">
        <title>The Reconstruction of 2,631 Draft Metagenome-Assembled Genomes from the Global Oceans.</title>
        <authorList>
            <person name="Tully B.J."/>
            <person name="Graham E.D."/>
            <person name="Heidelberg J.F."/>
        </authorList>
    </citation>
    <scope>NUCLEOTIDE SEQUENCE [LARGE SCALE GENOMIC DNA]</scope>
</reference>
<organism evidence="4 5">
    <name type="scientific">SAR324 cluster bacterium</name>
    <dbReference type="NCBI Taxonomy" id="2024889"/>
    <lineage>
        <taxon>Bacteria</taxon>
        <taxon>Deltaproteobacteria</taxon>
        <taxon>SAR324 cluster</taxon>
    </lineage>
</organism>
<dbReference type="InterPro" id="IPR025924">
    <property type="entry name" value="YHYH_dom"/>
</dbReference>
<dbReference type="Proteomes" id="UP000226525">
    <property type="component" value="Unassembled WGS sequence"/>
</dbReference>
<feature type="region of interest" description="Disordered" evidence="1">
    <location>
        <begin position="26"/>
        <end position="50"/>
    </location>
</feature>
<dbReference type="PROSITE" id="PS51257">
    <property type="entry name" value="PROKAR_LIPOPROTEIN"/>
    <property type="match status" value="1"/>
</dbReference>
<proteinExistence type="predicted"/>
<keyword evidence="2" id="KW-0732">Signal</keyword>
<gene>
    <name evidence="4" type="ORF">CMN54_03280</name>
</gene>
<comment type="caution">
    <text evidence="4">The sequence shown here is derived from an EMBL/GenBank/DDBJ whole genome shotgun (WGS) entry which is preliminary data.</text>
</comment>
<dbReference type="Pfam" id="PF14240">
    <property type="entry name" value="YHYH"/>
    <property type="match status" value="1"/>
</dbReference>
<feature type="domain" description="YHYH" evidence="3">
    <location>
        <begin position="126"/>
        <end position="327"/>
    </location>
</feature>